<accession>A0A7S3K630</accession>
<evidence type="ECO:0000256" key="1">
    <source>
        <dbReference type="SAM" id="SignalP"/>
    </source>
</evidence>
<dbReference type="InterPro" id="IPR013766">
    <property type="entry name" value="Thioredoxin_domain"/>
</dbReference>
<dbReference type="SUPFAM" id="SSF52833">
    <property type="entry name" value="Thioredoxin-like"/>
    <property type="match status" value="1"/>
</dbReference>
<protein>
    <recommendedName>
        <fullName evidence="2">Thioredoxin domain-containing protein</fullName>
    </recommendedName>
</protein>
<proteinExistence type="predicted"/>
<feature type="signal peptide" evidence="1">
    <location>
        <begin position="1"/>
        <end position="18"/>
    </location>
</feature>
<dbReference type="GO" id="GO:0005634">
    <property type="term" value="C:nucleus"/>
    <property type="evidence" value="ECO:0007669"/>
    <property type="project" value="TreeGrafter"/>
</dbReference>
<dbReference type="PANTHER" id="PTHR46472:SF1">
    <property type="entry name" value="NUCLEOREDOXIN"/>
    <property type="match status" value="1"/>
</dbReference>
<dbReference type="GO" id="GO:0030178">
    <property type="term" value="P:negative regulation of Wnt signaling pathway"/>
    <property type="evidence" value="ECO:0007669"/>
    <property type="project" value="TreeGrafter"/>
</dbReference>
<dbReference type="Pfam" id="PF13905">
    <property type="entry name" value="Thioredoxin_8"/>
    <property type="match status" value="1"/>
</dbReference>
<feature type="chain" id="PRO_5031178327" description="Thioredoxin domain-containing protein" evidence="1">
    <location>
        <begin position="19"/>
        <end position="334"/>
    </location>
</feature>
<keyword evidence="1" id="KW-0732">Signal</keyword>
<dbReference type="EMBL" id="HBIJ01021891">
    <property type="protein sequence ID" value="CAE0373422.1"/>
    <property type="molecule type" value="Transcribed_RNA"/>
</dbReference>
<dbReference type="GO" id="GO:0004791">
    <property type="term" value="F:thioredoxin-disulfide reductase (NADPH) activity"/>
    <property type="evidence" value="ECO:0007669"/>
    <property type="project" value="TreeGrafter"/>
</dbReference>
<gene>
    <name evidence="3" type="ORF">ALAG00032_LOCUS14223</name>
</gene>
<dbReference type="AlphaFoldDB" id="A0A7S3K630"/>
<dbReference type="InterPro" id="IPR036249">
    <property type="entry name" value="Thioredoxin-like_sf"/>
</dbReference>
<evidence type="ECO:0000259" key="2">
    <source>
        <dbReference type="PROSITE" id="PS51352"/>
    </source>
</evidence>
<organism evidence="3">
    <name type="scientific">Aureoumbra lagunensis</name>
    <dbReference type="NCBI Taxonomy" id="44058"/>
    <lineage>
        <taxon>Eukaryota</taxon>
        <taxon>Sar</taxon>
        <taxon>Stramenopiles</taxon>
        <taxon>Ochrophyta</taxon>
        <taxon>Pelagophyceae</taxon>
        <taxon>Pelagomonadales</taxon>
        <taxon>Aureoumbra</taxon>
    </lineage>
</organism>
<reference evidence="3" key="1">
    <citation type="submission" date="2021-01" db="EMBL/GenBank/DDBJ databases">
        <authorList>
            <person name="Corre E."/>
            <person name="Pelletier E."/>
            <person name="Niang G."/>
            <person name="Scheremetjew M."/>
            <person name="Finn R."/>
            <person name="Kale V."/>
            <person name="Holt S."/>
            <person name="Cochrane G."/>
            <person name="Meng A."/>
            <person name="Brown T."/>
            <person name="Cohen L."/>
        </authorList>
    </citation>
    <scope>NUCLEOTIDE SEQUENCE</scope>
    <source>
        <strain evidence="3">CCMP1510</strain>
    </source>
</reference>
<dbReference type="PANTHER" id="PTHR46472">
    <property type="entry name" value="NUCLEOREDOXIN"/>
    <property type="match status" value="1"/>
</dbReference>
<dbReference type="PROSITE" id="PS51352">
    <property type="entry name" value="THIOREDOXIN_2"/>
    <property type="match status" value="1"/>
</dbReference>
<sequence>MLLILLVIYTFFVDSTLAQEPIAAVTFDVIVDQDGRTQKFVHEDGGDVATEITNWCAVHVDESLAAQCAKALADQMELVVLERSTPELELQVEMNESGQTVTFKHDAAGQLRDEAMTFCAQYVPEGSINDCAARIVAAAIEKGRRPETTSIWGNFLGAQLLDCSKNGESIATDTTLPKAKIIGLLFAADWCRPCRDFTPKLESFYKKVNGRNKARDHLAQRKLEIVWISGSRDANGYASYLKTMPWLALPFEPRSTQALSQALGVKGYPTLIFFDATNGELITNEGVAKVTKDPFAFSFPYRTPVQQFKRFARFIGRIFRRRRGDNNSPSGRPS</sequence>
<dbReference type="InterPro" id="IPR012336">
    <property type="entry name" value="Thioredoxin-like_fold"/>
</dbReference>
<name>A0A7S3K630_9STRA</name>
<dbReference type="Gene3D" id="3.40.30.10">
    <property type="entry name" value="Glutaredoxin"/>
    <property type="match status" value="1"/>
</dbReference>
<evidence type="ECO:0000313" key="3">
    <source>
        <dbReference type="EMBL" id="CAE0373422.1"/>
    </source>
</evidence>
<dbReference type="GO" id="GO:0031397">
    <property type="term" value="P:negative regulation of protein ubiquitination"/>
    <property type="evidence" value="ECO:0007669"/>
    <property type="project" value="TreeGrafter"/>
</dbReference>
<feature type="domain" description="Thioredoxin" evidence="2">
    <location>
        <begin position="109"/>
        <end position="317"/>
    </location>
</feature>